<keyword evidence="1" id="KW-1133">Transmembrane helix</keyword>
<protein>
    <recommendedName>
        <fullName evidence="4">DUF4129 domain-containing protein</fullName>
    </recommendedName>
</protein>
<evidence type="ECO:0000313" key="3">
    <source>
        <dbReference type="Proteomes" id="UP000316343"/>
    </source>
</evidence>
<gene>
    <name evidence="2" type="ORF">FGU71_07750</name>
</gene>
<comment type="caution">
    <text evidence="2">The sequence shown here is derived from an EMBL/GenBank/DDBJ whole genome shotgun (WGS) entry which is preliminary data.</text>
</comment>
<evidence type="ECO:0000256" key="1">
    <source>
        <dbReference type="SAM" id="Phobius"/>
    </source>
</evidence>
<feature type="transmembrane region" description="Helical" evidence="1">
    <location>
        <begin position="59"/>
        <end position="77"/>
    </location>
</feature>
<keyword evidence="1" id="KW-0472">Membrane</keyword>
<dbReference type="EMBL" id="VHJK01000001">
    <property type="protein sequence ID" value="TRD12770.1"/>
    <property type="molecule type" value="Genomic_DNA"/>
</dbReference>
<evidence type="ECO:0008006" key="4">
    <source>
        <dbReference type="Google" id="ProtNLM"/>
    </source>
</evidence>
<organism evidence="2 3">
    <name type="scientific">Erythrobacter insulae</name>
    <dbReference type="NCBI Taxonomy" id="2584124"/>
    <lineage>
        <taxon>Bacteria</taxon>
        <taxon>Pseudomonadati</taxon>
        <taxon>Pseudomonadota</taxon>
        <taxon>Alphaproteobacteria</taxon>
        <taxon>Sphingomonadales</taxon>
        <taxon>Erythrobacteraceae</taxon>
        <taxon>Erythrobacter/Porphyrobacter group</taxon>
        <taxon>Erythrobacter</taxon>
    </lineage>
</organism>
<dbReference type="Proteomes" id="UP000316343">
    <property type="component" value="Unassembled WGS sequence"/>
</dbReference>
<dbReference type="OrthoDB" id="8478645at2"/>
<accession>A0A547PF54</accession>
<proteinExistence type="predicted"/>
<sequence>MESWDDVRSDSDIQFEPVDIPPIEPREPNFIEQALDALFGFLAELLAPIGALIGASWPVLQWVLLALAIAFAGYILFRTIGPVSRKRRAEQANRAARGEPEWAPSRSETLSLLEDADRLAAEGRYAEATRLLLQRSVGHIAAAKPEWVEPSSTARELASLPALSDAARRAFGTISERVERSLFALRSLDQSDWEAARAAYTEFALVKIGSRA</sequence>
<dbReference type="AlphaFoldDB" id="A0A547PF54"/>
<reference evidence="2 3" key="1">
    <citation type="submission" date="2019-06" db="EMBL/GenBank/DDBJ databases">
        <title>Erythrobacter insulae sp. nov., isolated from a tidal flat.</title>
        <authorList>
            <person name="Yoon J.-H."/>
        </authorList>
    </citation>
    <scope>NUCLEOTIDE SEQUENCE [LARGE SCALE GENOMIC DNA]</scope>
    <source>
        <strain evidence="2 3">JBTF-M21</strain>
    </source>
</reference>
<evidence type="ECO:0000313" key="2">
    <source>
        <dbReference type="EMBL" id="TRD12770.1"/>
    </source>
</evidence>
<keyword evidence="1" id="KW-0812">Transmembrane</keyword>
<name>A0A547PF54_9SPHN</name>
<keyword evidence="3" id="KW-1185">Reference proteome</keyword>